<dbReference type="EMBL" id="CATQJL010000305">
    <property type="protein sequence ID" value="CAJ0603954.1"/>
    <property type="molecule type" value="Genomic_DNA"/>
</dbReference>
<gene>
    <name evidence="5" type="ORF">CYNAS_LOCUS15937</name>
</gene>
<evidence type="ECO:0000259" key="4">
    <source>
        <dbReference type="PROSITE" id="PS51670"/>
    </source>
</evidence>
<dbReference type="SMART" id="SM00254">
    <property type="entry name" value="ShKT"/>
    <property type="match status" value="4"/>
</dbReference>
<dbReference type="Proteomes" id="UP001176961">
    <property type="component" value="Unassembled WGS sequence"/>
</dbReference>
<feature type="compositionally biased region" description="Polar residues" evidence="2">
    <location>
        <begin position="69"/>
        <end position="80"/>
    </location>
</feature>
<dbReference type="InterPro" id="IPR003582">
    <property type="entry name" value="ShKT_dom"/>
</dbReference>
<reference evidence="5" key="1">
    <citation type="submission" date="2023-07" db="EMBL/GenBank/DDBJ databases">
        <authorList>
            <consortium name="CYATHOMIX"/>
        </authorList>
    </citation>
    <scope>NUCLEOTIDE SEQUENCE</scope>
    <source>
        <strain evidence="5">N/A</strain>
    </source>
</reference>
<feature type="signal peptide" evidence="3">
    <location>
        <begin position="1"/>
        <end position="18"/>
    </location>
</feature>
<comment type="caution">
    <text evidence="1">Lacks conserved residue(s) required for the propagation of feature annotation.</text>
</comment>
<accession>A0AA36H4M2</accession>
<keyword evidence="1" id="KW-1015">Disulfide bond</keyword>
<organism evidence="5 6">
    <name type="scientific">Cylicocyclus nassatus</name>
    <name type="common">Nematode worm</name>
    <dbReference type="NCBI Taxonomy" id="53992"/>
    <lineage>
        <taxon>Eukaryota</taxon>
        <taxon>Metazoa</taxon>
        <taxon>Ecdysozoa</taxon>
        <taxon>Nematoda</taxon>
        <taxon>Chromadorea</taxon>
        <taxon>Rhabditida</taxon>
        <taxon>Rhabditina</taxon>
        <taxon>Rhabditomorpha</taxon>
        <taxon>Strongyloidea</taxon>
        <taxon>Strongylidae</taxon>
        <taxon>Cylicocyclus</taxon>
    </lineage>
</organism>
<proteinExistence type="predicted"/>
<feature type="domain" description="ShKT" evidence="4">
    <location>
        <begin position="111"/>
        <end position="147"/>
    </location>
</feature>
<evidence type="ECO:0000313" key="6">
    <source>
        <dbReference type="Proteomes" id="UP001176961"/>
    </source>
</evidence>
<dbReference type="Gene3D" id="1.10.10.1940">
    <property type="match status" value="1"/>
</dbReference>
<feature type="domain" description="ShKT" evidence="4">
    <location>
        <begin position="154"/>
        <end position="186"/>
    </location>
</feature>
<feature type="disulfide bond" evidence="1">
    <location>
        <begin position="161"/>
        <end position="179"/>
    </location>
</feature>
<comment type="caution">
    <text evidence="5">The sequence shown here is derived from an EMBL/GenBank/DDBJ whole genome shotgun (WGS) entry which is preliminary data.</text>
</comment>
<dbReference type="PROSITE" id="PS51670">
    <property type="entry name" value="SHKT"/>
    <property type="match status" value="2"/>
</dbReference>
<dbReference type="PANTHER" id="PTHR21724">
    <property type="entry name" value="SHKT DOMAIN-CONTAINING PROTEIN"/>
    <property type="match status" value="1"/>
</dbReference>
<keyword evidence="6" id="KW-1185">Reference proteome</keyword>
<evidence type="ECO:0000256" key="3">
    <source>
        <dbReference type="SAM" id="SignalP"/>
    </source>
</evidence>
<name>A0AA36H4M2_CYLNA</name>
<evidence type="ECO:0000256" key="1">
    <source>
        <dbReference type="PROSITE-ProRule" id="PRU01005"/>
    </source>
</evidence>
<feature type="region of interest" description="Disordered" evidence="2">
    <location>
        <begin position="58"/>
        <end position="80"/>
    </location>
</feature>
<dbReference type="PANTHER" id="PTHR21724:SF0">
    <property type="entry name" value="SHKT DOMAIN-CONTAINING PROTEIN"/>
    <property type="match status" value="1"/>
</dbReference>
<keyword evidence="3" id="KW-0732">Signal</keyword>
<sequence length="261" mass="29047">MEMLQVVVIVSMCFAVHGAVTYEVCLDKNKKYKEKAFACQDKLPEASCKVLYKPPGNDPEIGKDDDRSSNCWTSDPSSATPQKVDKDILKMAVENCPKTCALCCKSPIYDCEDRSIGCAQWKNQCKDQEWVKILDLAYKCPKTCGLCEEEIPGCKDVAKNCDKTLCGMVEIADIMKEQCKKTCGYCDITNTTTPANTTTEKPIATTQNGLVPTSASKESDTTIPCGAHQRCAIWNRNGFCNNTFYPYEYKRRFCGKDCGIC</sequence>
<evidence type="ECO:0000313" key="5">
    <source>
        <dbReference type="EMBL" id="CAJ0603954.1"/>
    </source>
</evidence>
<feature type="chain" id="PRO_5041443276" description="ShKT domain-containing protein" evidence="3">
    <location>
        <begin position="19"/>
        <end position="261"/>
    </location>
</feature>
<evidence type="ECO:0000256" key="2">
    <source>
        <dbReference type="SAM" id="MobiDB-lite"/>
    </source>
</evidence>
<protein>
    <recommendedName>
        <fullName evidence="4">ShKT domain-containing protein</fullName>
    </recommendedName>
</protein>
<dbReference type="Pfam" id="PF01549">
    <property type="entry name" value="ShK"/>
    <property type="match status" value="4"/>
</dbReference>
<dbReference type="Gene3D" id="1.10.10.1870">
    <property type="entry name" value="ShTK domain-like"/>
    <property type="match status" value="1"/>
</dbReference>
<dbReference type="AlphaFoldDB" id="A0AA36H4M2"/>